<dbReference type="Pfam" id="PF01408">
    <property type="entry name" value="GFO_IDH_MocA"/>
    <property type="match status" value="1"/>
</dbReference>
<keyword evidence="1" id="KW-0560">Oxidoreductase</keyword>
<dbReference type="InterPro" id="IPR000683">
    <property type="entry name" value="Gfo/Idh/MocA-like_OxRdtase_N"/>
</dbReference>
<keyword evidence="5" id="KW-1185">Reference proteome</keyword>
<organism evidence="4 5">
    <name type="scientific">Kitasatospora misakiensis</name>
    <dbReference type="NCBI Taxonomy" id="67330"/>
    <lineage>
        <taxon>Bacteria</taxon>
        <taxon>Bacillati</taxon>
        <taxon>Actinomycetota</taxon>
        <taxon>Actinomycetes</taxon>
        <taxon>Kitasatosporales</taxon>
        <taxon>Streptomycetaceae</taxon>
        <taxon>Kitasatospora</taxon>
    </lineage>
</organism>
<evidence type="ECO:0000259" key="2">
    <source>
        <dbReference type="Pfam" id="PF01408"/>
    </source>
</evidence>
<sequence length="358" mass="36590">MIKVGIVGASGWAGASHLPAVAGLAGFEVTAVATTNRASADKAAAAHGVPLAFTDAGALAAHPDVDLVVVSVKASEHAKVIRAALAAGKHVLSEWPLGVDAAEADDLARAAGAAGVVHAVNLQGYRSPDARYVADLIAAGTIGRLESAVLVAAGDPLGGDRIPPELAWSTDPAAGTSLLTIMAGHFLATLDRMAGRLVEVSARLPRPHDHVEVTGTGRTVPNGVPAQVLLHGILENGATASVAVHGGAGSPDGFFVKLVGSEGVVTVTSPRSGTYMHWTDWDIRVNGEQAKVPDHYRTVPFDPAGGPVANVAAVYQEIARGITEGRRPQPDFHTAAAHHRVLAAIERAAETGAAEKVR</sequence>
<dbReference type="Gene3D" id="3.40.50.720">
    <property type="entry name" value="NAD(P)-binding Rossmann-like Domain"/>
    <property type="match status" value="1"/>
</dbReference>
<dbReference type="PANTHER" id="PTHR43818:SF11">
    <property type="entry name" value="BCDNA.GH03377"/>
    <property type="match status" value="1"/>
</dbReference>
<protein>
    <submittedName>
        <fullName evidence="4">Gfo/Idh/MocA family protein</fullName>
    </submittedName>
</protein>
<evidence type="ECO:0000256" key="1">
    <source>
        <dbReference type="ARBA" id="ARBA00023002"/>
    </source>
</evidence>
<dbReference type="Pfam" id="PF22685">
    <property type="entry name" value="Gal80p_C-like"/>
    <property type="match status" value="1"/>
</dbReference>
<dbReference type="EMBL" id="JBHSOF010000005">
    <property type="protein sequence ID" value="MFC5662595.1"/>
    <property type="molecule type" value="Genomic_DNA"/>
</dbReference>
<dbReference type="SUPFAM" id="SSF55347">
    <property type="entry name" value="Glyceraldehyde-3-phosphate dehydrogenase-like, C-terminal domain"/>
    <property type="match status" value="1"/>
</dbReference>
<feature type="domain" description="Gfo/Idh/MocA-like oxidoreductase N-terminal" evidence="2">
    <location>
        <begin position="2"/>
        <end position="121"/>
    </location>
</feature>
<evidence type="ECO:0000313" key="5">
    <source>
        <dbReference type="Proteomes" id="UP001595975"/>
    </source>
</evidence>
<reference evidence="5" key="1">
    <citation type="journal article" date="2019" name="Int. J. Syst. Evol. Microbiol.">
        <title>The Global Catalogue of Microorganisms (GCM) 10K type strain sequencing project: providing services to taxonomists for standard genome sequencing and annotation.</title>
        <authorList>
            <consortium name="The Broad Institute Genomics Platform"/>
            <consortium name="The Broad Institute Genome Sequencing Center for Infectious Disease"/>
            <person name="Wu L."/>
            <person name="Ma J."/>
        </authorList>
    </citation>
    <scope>NUCLEOTIDE SEQUENCE [LARGE SCALE GENOMIC DNA]</scope>
    <source>
        <strain evidence="5">CGMCC 4.1437</strain>
    </source>
</reference>
<comment type="caution">
    <text evidence="4">The sequence shown here is derived from an EMBL/GenBank/DDBJ whole genome shotgun (WGS) entry which is preliminary data.</text>
</comment>
<gene>
    <name evidence="4" type="ORF">ACFP3U_06310</name>
</gene>
<dbReference type="RefSeq" id="WP_380224210.1">
    <property type="nucleotide sequence ID" value="NZ_JBHSOF010000005.1"/>
</dbReference>
<dbReference type="PANTHER" id="PTHR43818">
    <property type="entry name" value="BCDNA.GH03377"/>
    <property type="match status" value="1"/>
</dbReference>
<evidence type="ECO:0000259" key="3">
    <source>
        <dbReference type="Pfam" id="PF22685"/>
    </source>
</evidence>
<dbReference type="Proteomes" id="UP001595975">
    <property type="component" value="Unassembled WGS sequence"/>
</dbReference>
<dbReference type="InterPro" id="IPR036291">
    <property type="entry name" value="NAD(P)-bd_dom_sf"/>
</dbReference>
<proteinExistence type="predicted"/>
<dbReference type="SUPFAM" id="SSF51735">
    <property type="entry name" value="NAD(P)-binding Rossmann-fold domains"/>
    <property type="match status" value="1"/>
</dbReference>
<dbReference type="InterPro" id="IPR055080">
    <property type="entry name" value="Gal80p-like_C"/>
</dbReference>
<accession>A0ABW0WWM8</accession>
<feature type="domain" description="Gal80p-like C-terminal" evidence="3">
    <location>
        <begin position="128"/>
        <end position="268"/>
    </location>
</feature>
<dbReference type="Gene3D" id="3.30.360.10">
    <property type="entry name" value="Dihydrodipicolinate Reductase, domain 2"/>
    <property type="match status" value="1"/>
</dbReference>
<name>A0ABW0WWM8_9ACTN</name>
<evidence type="ECO:0000313" key="4">
    <source>
        <dbReference type="EMBL" id="MFC5662595.1"/>
    </source>
</evidence>
<dbReference type="InterPro" id="IPR050463">
    <property type="entry name" value="Gfo/Idh/MocA_oxidrdct_glycsds"/>
</dbReference>